<evidence type="ECO:0000256" key="4">
    <source>
        <dbReference type="SAM" id="MobiDB-lite"/>
    </source>
</evidence>
<dbReference type="InterPro" id="IPR004092">
    <property type="entry name" value="Mbt"/>
</dbReference>
<dbReference type="PANTHER" id="PTHR15856:SF26">
    <property type="entry name" value="PHD FINGER PROTEIN 20-LIKE PROTEIN 1"/>
    <property type="match status" value="1"/>
</dbReference>
<dbReference type="InterPro" id="IPR043449">
    <property type="entry name" value="PHF20-like"/>
</dbReference>
<evidence type="ECO:0000313" key="6">
    <source>
        <dbReference type="Proteomes" id="UP001166093"/>
    </source>
</evidence>
<evidence type="ECO:0000256" key="3">
    <source>
        <dbReference type="ARBA" id="ARBA00023242"/>
    </source>
</evidence>
<feature type="compositionally biased region" description="Acidic residues" evidence="4">
    <location>
        <begin position="78"/>
        <end position="87"/>
    </location>
</feature>
<sequence>MSKKPPNRPGIIFEIGARVDAQDYLQKWYPSRIEKIDYEEGKILVHFDRWSHRYDEWIFWDSSRLRPSERPVLRKEGLEEEEQEQEEQQQQQQQQEEEQEEEEEQEQGEQSVSDFFLFIDLLCRACP</sequence>
<dbReference type="CDD" id="cd20104">
    <property type="entry name" value="MBT_PHF20L1-like"/>
    <property type="match status" value="1"/>
</dbReference>
<evidence type="ECO:0000313" key="5">
    <source>
        <dbReference type="EMBL" id="MBN3276472.1"/>
    </source>
</evidence>
<dbReference type="Pfam" id="PF02820">
    <property type="entry name" value="MBT"/>
    <property type="match status" value="1"/>
</dbReference>
<comment type="caution">
    <text evidence="5">The sequence shown here is derived from an EMBL/GenBank/DDBJ whole genome shotgun (WGS) entry which is preliminary data.</text>
</comment>
<name>A0ABS2XRK5_POLSP</name>
<comment type="subcellular location">
    <subcellularLocation>
        <location evidence="1">Nucleus</location>
    </subcellularLocation>
</comment>
<feature type="region of interest" description="Disordered" evidence="4">
    <location>
        <begin position="71"/>
        <end position="113"/>
    </location>
</feature>
<reference evidence="5" key="1">
    <citation type="journal article" date="2021" name="Cell">
        <title>Tracing the genetic footprints of vertebrate landing in non-teleost ray-finned fishes.</title>
        <authorList>
            <person name="Bi X."/>
            <person name="Wang K."/>
            <person name="Yang L."/>
            <person name="Pan H."/>
            <person name="Jiang H."/>
            <person name="Wei Q."/>
            <person name="Fang M."/>
            <person name="Yu H."/>
            <person name="Zhu C."/>
            <person name="Cai Y."/>
            <person name="He Y."/>
            <person name="Gan X."/>
            <person name="Zeng H."/>
            <person name="Yu D."/>
            <person name="Zhu Y."/>
            <person name="Jiang H."/>
            <person name="Qiu Q."/>
            <person name="Yang H."/>
            <person name="Zhang Y.E."/>
            <person name="Wang W."/>
            <person name="Zhu M."/>
            <person name="He S."/>
            <person name="Zhang G."/>
        </authorList>
    </citation>
    <scope>NUCLEOTIDE SEQUENCE</scope>
    <source>
        <strain evidence="5">Pddl_001</strain>
    </source>
</reference>
<dbReference type="Proteomes" id="UP001166093">
    <property type="component" value="Unassembled WGS sequence"/>
</dbReference>
<feature type="non-terminal residue" evidence="5">
    <location>
        <position position="1"/>
    </location>
</feature>
<feature type="compositionally biased region" description="Acidic residues" evidence="4">
    <location>
        <begin position="95"/>
        <end position="107"/>
    </location>
</feature>
<dbReference type="SUPFAM" id="SSF63748">
    <property type="entry name" value="Tudor/PWWP/MBT"/>
    <property type="match status" value="1"/>
</dbReference>
<dbReference type="Gene3D" id="2.30.30.140">
    <property type="match status" value="1"/>
</dbReference>
<organism evidence="5 6">
    <name type="scientific">Polyodon spathula</name>
    <name type="common">North American paddlefish</name>
    <name type="synonym">Squalus spathula</name>
    <dbReference type="NCBI Taxonomy" id="7913"/>
    <lineage>
        <taxon>Eukaryota</taxon>
        <taxon>Metazoa</taxon>
        <taxon>Chordata</taxon>
        <taxon>Craniata</taxon>
        <taxon>Vertebrata</taxon>
        <taxon>Euteleostomi</taxon>
        <taxon>Actinopterygii</taxon>
        <taxon>Chondrostei</taxon>
        <taxon>Acipenseriformes</taxon>
        <taxon>Polyodontidae</taxon>
        <taxon>Polyodon</taxon>
    </lineage>
</organism>
<accession>A0ABS2XRK5</accession>
<keyword evidence="3" id="KW-0539">Nucleus</keyword>
<keyword evidence="2" id="KW-0677">Repeat</keyword>
<evidence type="ECO:0000256" key="2">
    <source>
        <dbReference type="ARBA" id="ARBA00022737"/>
    </source>
</evidence>
<protein>
    <submittedName>
        <fullName evidence="5">P20L1 protein</fullName>
    </submittedName>
</protein>
<dbReference type="EMBL" id="JAAWVQ010060229">
    <property type="protein sequence ID" value="MBN3276472.1"/>
    <property type="molecule type" value="Genomic_DNA"/>
</dbReference>
<dbReference type="PANTHER" id="PTHR15856">
    <property type="entry name" value="PHD FINGER PROTEIN 20-RELATED"/>
    <property type="match status" value="1"/>
</dbReference>
<proteinExistence type="predicted"/>
<evidence type="ECO:0000256" key="1">
    <source>
        <dbReference type="ARBA" id="ARBA00004123"/>
    </source>
</evidence>
<gene>
    <name evidence="5" type="primary">Phf20l1_0</name>
    <name evidence="5" type="ORF">GTO93_0000344</name>
</gene>
<keyword evidence="6" id="KW-1185">Reference proteome</keyword>
<feature type="non-terminal residue" evidence="5">
    <location>
        <position position="127"/>
    </location>
</feature>